<dbReference type="InterPro" id="IPR036653">
    <property type="entry name" value="CinA-like_C"/>
</dbReference>
<keyword evidence="3" id="KW-1185">Reference proteome</keyword>
<evidence type="ECO:0000313" key="3">
    <source>
        <dbReference type="Proteomes" id="UP001621418"/>
    </source>
</evidence>
<gene>
    <name evidence="2" type="ORF">OG308_24625</name>
</gene>
<dbReference type="Pfam" id="PF02464">
    <property type="entry name" value="CinA"/>
    <property type="match status" value="1"/>
</dbReference>
<dbReference type="EMBL" id="CP109527">
    <property type="protein sequence ID" value="WTY34484.1"/>
    <property type="molecule type" value="Genomic_DNA"/>
</dbReference>
<dbReference type="RefSeq" id="WP_405146868.1">
    <property type="nucleotide sequence ID" value="NZ_CP109527.1"/>
</dbReference>
<dbReference type="InterPro" id="IPR008136">
    <property type="entry name" value="CinA_C"/>
</dbReference>
<dbReference type="Proteomes" id="UP001621418">
    <property type="component" value="Chromosome"/>
</dbReference>
<protein>
    <submittedName>
        <fullName evidence="2">CinA family protein</fullName>
    </submittedName>
</protein>
<proteinExistence type="predicted"/>
<feature type="domain" description="CinA C-terminal" evidence="1">
    <location>
        <begin position="4"/>
        <end position="146"/>
    </location>
</feature>
<evidence type="ECO:0000259" key="1">
    <source>
        <dbReference type="Pfam" id="PF02464"/>
    </source>
</evidence>
<dbReference type="SUPFAM" id="SSF142433">
    <property type="entry name" value="CinA-like"/>
    <property type="match status" value="1"/>
</dbReference>
<reference evidence="2 3" key="1">
    <citation type="submission" date="2022-10" db="EMBL/GenBank/DDBJ databases">
        <title>The complete genomes of actinobacterial strains from the NBC collection.</title>
        <authorList>
            <person name="Joergensen T.S."/>
            <person name="Alvarez Arevalo M."/>
            <person name="Sterndorff E.B."/>
            <person name="Faurdal D."/>
            <person name="Vuksanovic O."/>
            <person name="Mourched A.-S."/>
            <person name="Charusanti P."/>
            <person name="Shaw S."/>
            <person name="Blin K."/>
            <person name="Weber T."/>
        </authorList>
    </citation>
    <scope>NUCLEOTIDE SEQUENCE [LARGE SCALE GENOMIC DNA]</scope>
    <source>
        <strain evidence="2 3">NBC_01413</strain>
    </source>
</reference>
<dbReference type="NCBIfam" id="TIGR00199">
    <property type="entry name" value="PncC_domain"/>
    <property type="match status" value="1"/>
</dbReference>
<accession>A0ABZ1N3T0</accession>
<organism evidence="2 3">
    <name type="scientific">Nocardia salmonicida</name>
    <dbReference type="NCBI Taxonomy" id="53431"/>
    <lineage>
        <taxon>Bacteria</taxon>
        <taxon>Bacillati</taxon>
        <taxon>Actinomycetota</taxon>
        <taxon>Actinomycetes</taxon>
        <taxon>Mycobacteriales</taxon>
        <taxon>Nocardiaceae</taxon>
        <taxon>Nocardia</taxon>
    </lineage>
</organism>
<sequence>MVVADQLAEVAERCGVTVAVAESLTAGNVATALGAAPDSAVWFRGGVVAYAAEVKRHVLGVPDVPVVSETAARAMAEGVRSLMDADIAVATTGVGGPDPQDGEAAGSVWFCVVSRSDARASHRQYDGDPADVVALSVQYAIELLLSMAKAVHSQDIDGDPPSGAGTGPELQP</sequence>
<name>A0ABZ1N3T0_9NOCA</name>
<evidence type="ECO:0000313" key="2">
    <source>
        <dbReference type="EMBL" id="WTY34484.1"/>
    </source>
</evidence>
<dbReference type="Gene3D" id="3.90.950.20">
    <property type="entry name" value="CinA-like"/>
    <property type="match status" value="1"/>
</dbReference>